<name>A0A856M5D8_9BACI</name>
<gene>
    <name evidence="1" type="ORF">FLK61_00310</name>
</gene>
<dbReference type="AlphaFoldDB" id="A0A856M5D8"/>
<sequence>MNVNTADVNLVGSMSLNEFLEIAKEEYQALTGIPEAIPFDKALLQSHSEESLEAICGTFCDFIDTVILNFMDHNQFFSENEFISYEPAMYCDSDEQGINEFDCFVESIFKRNGKYHFFRIGYVFTYKDIENEFTFQTCLTAIENSLKSQIQGCYQNDKPSAF</sequence>
<organism evidence="1 2">
    <name type="scientific">Paenalkalicoccus suaedae</name>
    <dbReference type="NCBI Taxonomy" id="2592382"/>
    <lineage>
        <taxon>Bacteria</taxon>
        <taxon>Bacillati</taxon>
        <taxon>Bacillota</taxon>
        <taxon>Bacilli</taxon>
        <taxon>Bacillales</taxon>
        <taxon>Bacillaceae</taxon>
        <taxon>Paenalkalicoccus</taxon>
    </lineage>
</organism>
<dbReference type="GeneID" id="39574278"/>
<reference evidence="1 2" key="1">
    <citation type="submission" date="2019-07" db="EMBL/GenBank/DDBJ databases">
        <title>Bacillus alkalisoli sp. nov. isolated from saline soil.</title>
        <authorList>
            <person name="Sun J.-Q."/>
            <person name="Xu L."/>
        </authorList>
    </citation>
    <scope>NUCLEOTIDE SEQUENCE [LARGE SCALE GENOMIC DNA]</scope>
    <source>
        <strain evidence="1 2">M4U3P1</strain>
        <plasmid evidence="1 2">unnamed1</plasmid>
    </source>
</reference>
<evidence type="ECO:0000313" key="1">
    <source>
        <dbReference type="EMBL" id="QDK92293.1"/>
    </source>
</evidence>
<dbReference type="KEGG" id="psua:FLK61_00310"/>
<protein>
    <submittedName>
        <fullName evidence="1">Uncharacterized protein</fullName>
    </submittedName>
</protein>
<keyword evidence="1" id="KW-0614">Plasmid</keyword>
<evidence type="ECO:0000313" key="2">
    <source>
        <dbReference type="Proteomes" id="UP000318138"/>
    </source>
</evidence>
<dbReference type="EMBL" id="CP041370">
    <property type="protein sequence ID" value="QDK92293.1"/>
    <property type="molecule type" value="Genomic_DNA"/>
</dbReference>
<dbReference type="RefSeq" id="WP_013603266.1">
    <property type="nucleotide sequence ID" value="NZ_CP041370.1"/>
</dbReference>
<accession>A0A856M5D8</accession>
<proteinExistence type="predicted"/>
<geneLocation type="plasmid" evidence="1 2">
    <name>unnamed1</name>
</geneLocation>
<dbReference type="Proteomes" id="UP000318138">
    <property type="component" value="Plasmid unnamed1"/>
</dbReference>
<keyword evidence="2" id="KW-1185">Reference proteome</keyword>